<protein>
    <submittedName>
        <fullName evidence="5">DNA-binding transcriptional ArsR family regulator</fullName>
    </submittedName>
</protein>
<evidence type="ECO:0000256" key="2">
    <source>
        <dbReference type="ARBA" id="ARBA00023125"/>
    </source>
</evidence>
<dbReference type="SMART" id="SM00418">
    <property type="entry name" value="HTH_ARSR"/>
    <property type="match status" value="1"/>
</dbReference>
<dbReference type="GO" id="GO:0003677">
    <property type="term" value="F:DNA binding"/>
    <property type="evidence" value="ECO:0007669"/>
    <property type="project" value="UniProtKB-KW"/>
</dbReference>
<dbReference type="InterPro" id="IPR051081">
    <property type="entry name" value="HTH_MetalResp_TranReg"/>
</dbReference>
<dbReference type="CDD" id="cd00090">
    <property type="entry name" value="HTH_ARSR"/>
    <property type="match status" value="1"/>
</dbReference>
<proteinExistence type="predicted"/>
<dbReference type="InterPro" id="IPR036388">
    <property type="entry name" value="WH-like_DNA-bd_sf"/>
</dbReference>
<keyword evidence="3" id="KW-0804">Transcription</keyword>
<evidence type="ECO:0000313" key="5">
    <source>
        <dbReference type="EMBL" id="MBM7590385.1"/>
    </source>
</evidence>
<accession>A0A939BPE7</accession>
<reference evidence="5" key="1">
    <citation type="submission" date="2021-01" db="EMBL/GenBank/DDBJ databases">
        <title>Genomic Encyclopedia of Type Strains, Phase IV (KMG-IV): sequencing the most valuable type-strain genomes for metagenomic binning, comparative biology and taxonomic classification.</title>
        <authorList>
            <person name="Goeker M."/>
        </authorList>
    </citation>
    <scope>NUCLEOTIDE SEQUENCE</scope>
    <source>
        <strain evidence="5">DSM 25523</strain>
    </source>
</reference>
<gene>
    <name evidence="5" type="ORF">JOD01_001989</name>
</gene>
<dbReference type="GO" id="GO:0003700">
    <property type="term" value="F:DNA-binding transcription factor activity"/>
    <property type="evidence" value="ECO:0007669"/>
    <property type="project" value="InterPro"/>
</dbReference>
<dbReference type="PRINTS" id="PR00778">
    <property type="entry name" value="HTHARSR"/>
</dbReference>
<dbReference type="AlphaFoldDB" id="A0A939BPE7"/>
<dbReference type="Proteomes" id="UP000717624">
    <property type="component" value="Unassembled WGS sequence"/>
</dbReference>
<evidence type="ECO:0000256" key="1">
    <source>
        <dbReference type="ARBA" id="ARBA00023015"/>
    </source>
</evidence>
<dbReference type="Gene3D" id="1.10.10.10">
    <property type="entry name" value="Winged helix-like DNA-binding domain superfamily/Winged helix DNA-binding domain"/>
    <property type="match status" value="1"/>
</dbReference>
<name>A0A939BPE7_9BACL</name>
<organism evidence="5 6">
    <name type="scientific">Brevibacillus fulvus</name>
    <dbReference type="NCBI Taxonomy" id="1125967"/>
    <lineage>
        <taxon>Bacteria</taxon>
        <taxon>Bacillati</taxon>
        <taxon>Bacillota</taxon>
        <taxon>Bacilli</taxon>
        <taxon>Bacillales</taxon>
        <taxon>Paenibacillaceae</taxon>
        <taxon>Brevibacillus</taxon>
    </lineage>
</organism>
<dbReference type="InterPro" id="IPR011991">
    <property type="entry name" value="ArsR-like_HTH"/>
</dbReference>
<keyword evidence="1" id="KW-0805">Transcription regulation</keyword>
<feature type="domain" description="HTH arsR-type" evidence="4">
    <location>
        <begin position="203"/>
        <end position="298"/>
    </location>
</feature>
<keyword evidence="6" id="KW-1185">Reference proteome</keyword>
<dbReference type="SUPFAM" id="SSF46785">
    <property type="entry name" value="Winged helix' DNA-binding domain"/>
    <property type="match status" value="1"/>
</dbReference>
<dbReference type="PROSITE" id="PS50987">
    <property type="entry name" value="HTH_ARSR_2"/>
    <property type="match status" value="1"/>
</dbReference>
<dbReference type="PANTHER" id="PTHR33154">
    <property type="entry name" value="TRANSCRIPTIONAL REGULATOR, ARSR FAMILY"/>
    <property type="match status" value="1"/>
</dbReference>
<evidence type="ECO:0000313" key="6">
    <source>
        <dbReference type="Proteomes" id="UP000717624"/>
    </source>
</evidence>
<dbReference type="RefSeq" id="WP_204518130.1">
    <property type="nucleotide sequence ID" value="NZ_BAABIN010000020.1"/>
</dbReference>
<dbReference type="InterPro" id="IPR001845">
    <property type="entry name" value="HTH_ArsR_DNA-bd_dom"/>
</dbReference>
<evidence type="ECO:0000256" key="3">
    <source>
        <dbReference type="ARBA" id="ARBA00023163"/>
    </source>
</evidence>
<keyword evidence="2 5" id="KW-0238">DNA-binding</keyword>
<comment type="caution">
    <text evidence="5">The sequence shown here is derived from an EMBL/GenBank/DDBJ whole genome shotgun (WGS) entry which is preliminary data.</text>
</comment>
<sequence>MSYSINIEYSPAYELIVSFYTYVHHKHLKSIDLPADWVLETRANLPAHFAKELDDERWEVLHRIALLIHQCPDKSSPAAFLHWFAQLPPGEIYERLSPWVHSIPLNLGELRDRSVYLLAEWNEHYLQKMDPAILNQLGEDAAAKQLQSQTIAPVDLVKIATNGYMIDPTENVREVILVPQYHCKPSLVIDFFRGVVSCLYPLSPEPATPSMVSLAQSLSDERRVNILKLLAKGPKTLIEIHQQMKLAKSTVHHHLGILRRSGMICAHFVDSSTVSYYSVRDQIIGKFTQALTNLLEAGDEQQF</sequence>
<dbReference type="Pfam" id="PF01022">
    <property type="entry name" value="HTH_5"/>
    <property type="match status" value="1"/>
</dbReference>
<dbReference type="PANTHER" id="PTHR33154:SF18">
    <property type="entry name" value="ARSENICAL RESISTANCE OPERON REPRESSOR"/>
    <property type="match status" value="1"/>
</dbReference>
<evidence type="ECO:0000259" key="4">
    <source>
        <dbReference type="PROSITE" id="PS50987"/>
    </source>
</evidence>
<dbReference type="InterPro" id="IPR036390">
    <property type="entry name" value="WH_DNA-bd_sf"/>
</dbReference>
<dbReference type="EMBL" id="JAFBEB010000005">
    <property type="protein sequence ID" value="MBM7590385.1"/>
    <property type="molecule type" value="Genomic_DNA"/>
</dbReference>